<dbReference type="PANTHER" id="PTHR12747:SF0">
    <property type="entry name" value="ELONGATOR COMPLEX PROTEIN 1"/>
    <property type="match status" value="1"/>
</dbReference>
<evidence type="ECO:0000259" key="1">
    <source>
        <dbReference type="Pfam" id="PF23925"/>
    </source>
</evidence>
<name>A0AAQ4EHT1_AMBAM</name>
<accession>A0AAQ4EHT1</accession>
<dbReference type="GO" id="GO:0002926">
    <property type="term" value="P:tRNA wobble base 5-methoxycarbonylmethyl-2-thiouridinylation"/>
    <property type="evidence" value="ECO:0007669"/>
    <property type="project" value="TreeGrafter"/>
</dbReference>
<protein>
    <recommendedName>
        <fullName evidence="1">ELP1 alpha-solenoid domain-containing protein</fullName>
    </recommendedName>
</protein>
<dbReference type="GO" id="GO:0005829">
    <property type="term" value="C:cytosol"/>
    <property type="evidence" value="ECO:0007669"/>
    <property type="project" value="TreeGrafter"/>
</dbReference>
<proteinExistence type="predicted"/>
<dbReference type="InterPro" id="IPR056167">
    <property type="entry name" value="A-sol_ELP1"/>
</dbReference>
<keyword evidence="3" id="KW-1185">Reference proteome</keyword>
<feature type="domain" description="ELP1 alpha-solenoid" evidence="1">
    <location>
        <begin position="53"/>
        <end position="118"/>
    </location>
</feature>
<dbReference type="PANTHER" id="PTHR12747">
    <property type="entry name" value="ELONGATOR COMPLEX PROTEIN 1"/>
    <property type="match status" value="1"/>
</dbReference>
<gene>
    <name evidence="2" type="ORF">V5799_011159</name>
</gene>
<dbReference type="AlphaFoldDB" id="A0AAQ4EHT1"/>
<reference evidence="2 3" key="1">
    <citation type="journal article" date="2023" name="Arcadia Sci">
        <title>De novo assembly of a long-read Amblyomma americanum tick genome.</title>
        <authorList>
            <person name="Chou S."/>
            <person name="Poskanzer K.E."/>
            <person name="Rollins M."/>
            <person name="Thuy-Boun P.S."/>
        </authorList>
    </citation>
    <scope>NUCLEOTIDE SEQUENCE [LARGE SCALE GENOMIC DNA]</scope>
    <source>
        <strain evidence="2">F_SG_1</strain>
        <tissue evidence="2">Salivary glands</tissue>
    </source>
</reference>
<dbReference type="InterPro" id="IPR006849">
    <property type="entry name" value="Elp1"/>
</dbReference>
<evidence type="ECO:0000313" key="2">
    <source>
        <dbReference type="EMBL" id="KAK8774307.1"/>
    </source>
</evidence>
<dbReference type="GO" id="GO:0000049">
    <property type="term" value="F:tRNA binding"/>
    <property type="evidence" value="ECO:0007669"/>
    <property type="project" value="TreeGrafter"/>
</dbReference>
<comment type="caution">
    <text evidence="2">The sequence shown here is derived from an EMBL/GenBank/DDBJ whole genome shotgun (WGS) entry which is preliminary data.</text>
</comment>
<dbReference type="Proteomes" id="UP001321473">
    <property type="component" value="Unassembled WGS sequence"/>
</dbReference>
<sequence length="119" mass="13178">MSFADLLNGKSVESLNDAPRELESGSLLVTSVPVNGRVVLQLPRGNLETISPRALVLDRVCDHLDRREYGDAFLLMKVNRIDLNLLCDHDPSAFLSNLSEFAKQVKEPADLNLFLTALT</sequence>
<dbReference type="Pfam" id="PF23925">
    <property type="entry name" value="A-sol_ELP1"/>
    <property type="match status" value="1"/>
</dbReference>
<dbReference type="GO" id="GO:0033588">
    <property type="term" value="C:elongator holoenzyme complex"/>
    <property type="evidence" value="ECO:0007669"/>
    <property type="project" value="InterPro"/>
</dbReference>
<organism evidence="2 3">
    <name type="scientific">Amblyomma americanum</name>
    <name type="common">Lone star tick</name>
    <dbReference type="NCBI Taxonomy" id="6943"/>
    <lineage>
        <taxon>Eukaryota</taxon>
        <taxon>Metazoa</taxon>
        <taxon>Ecdysozoa</taxon>
        <taxon>Arthropoda</taxon>
        <taxon>Chelicerata</taxon>
        <taxon>Arachnida</taxon>
        <taxon>Acari</taxon>
        <taxon>Parasitiformes</taxon>
        <taxon>Ixodida</taxon>
        <taxon>Ixodoidea</taxon>
        <taxon>Ixodidae</taxon>
        <taxon>Amblyomminae</taxon>
        <taxon>Amblyomma</taxon>
    </lineage>
</organism>
<dbReference type="EMBL" id="JARKHS020015576">
    <property type="protein sequence ID" value="KAK8774307.1"/>
    <property type="molecule type" value="Genomic_DNA"/>
</dbReference>
<evidence type="ECO:0000313" key="3">
    <source>
        <dbReference type="Proteomes" id="UP001321473"/>
    </source>
</evidence>